<accession>A0A2H5F1S7</accession>
<evidence type="ECO:0000313" key="1">
    <source>
        <dbReference type="EMBL" id="AUH65500.1"/>
    </source>
</evidence>
<dbReference type="Pfam" id="PF05284">
    <property type="entry name" value="DUF736"/>
    <property type="match status" value="1"/>
</dbReference>
<dbReference type="InterPro" id="IPR007948">
    <property type="entry name" value="DUF736"/>
</dbReference>
<dbReference type="KEGG" id="pzh:CX676_16145"/>
<dbReference type="OrthoDB" id="9811595at2"/>
<dbReference type="AlphaFoldDB" id="A0A2H5F1S7"/>
<protein>
    <submittedName>
        <fullName evidence="1">Uncharacterized protein</fullName>
    </submittedName>
</protein>
<gene>
    <name evidence="1" type="ORF">CX676_16145</name>
</gene>
<dbReference type="RefSeq" id="WP_101753492.1">
    <property type="nucleotide sequence ID" value="NZ_CP025430.1"/>
</dbReference>
<organism evidence="1 2">
    <name type="scientific">Paracoccus zhejiangensis</name>
    <dbReference type="NCBI Taxonomy" id="1077935"/>
    <lineage>
        <taxon>Bacteria</taxon>
        <taxon>Pseudomonadati</taxon>
        <taxon>Pseudomonadota</taxon>
        <taxon>Alphaproteobacteria</taxon>
        <taxon>Rhodobacterales</taxon>
        <taxon>Paracoccaceae</taxon>
        <taxon>Paracoccus</taxon>
    </lineage>
</organism>
<keyword evidence="2" id="KW-1185">Reference proteome</keyword>
<sequence length="54" mass="5874">MAQIGQFTRTPSGYFGQLRTLSLDLELTFVPIDDVESENALRTAVRKSTTVAAG</sequence>
<name>A0A2H5F1S7_9RHOB</name>
<dbReference type="EMBL" id="CP025430">
    <property type="protein sequence ID" value="AUH65500.1"/>
    <property type="molecule type" value="Genomic_DNA"/>
</dbReference>
<proteinExistence type="predicted"/>
<evidence type="ECO:0000313" key="2">
    <source>
        <dbReference type="Proteomes" id="UP000234530"/>
    </source>
</evidence>
<reference evidence="1 2" key="1">
    <citation type="journal article" date="2013" name="Antonie Van Leeuwenhoek">
        <title>Paracoccus zhejiangensis sp. nov., isolated from activated sludge in wastewater-treatment system.</title>
        <authorList>
            <person name="Wu Z.G."/>
            <person name="Zhang D.F."/>
            <person name="Liu Y.L."/>
            <person name="Wang F."/>
            <person name="Jiang X."/>
            <person name="Li C."/>
            <person name="Li S.P."/>
            <person name="Hong Q."/>
            <person name="Li W.J."/>
        </authorList>
    </citation>
    <scope>NUCLEOTIDE SEQUENCE [LARGE SCALE GENOMIC DNA]</scope>
    <source>
        <strain evidence="1 2">J6</strain>
    </source>
</reference>
<dbReference type="Proteomes" id="UP000234530">
    <property type="component" value="Chromosome"/>
</dbReference>